<evidence type="ECO:0000313" key="4">
    <source>
        <dbReference type="Proteomes" id="UP001597417"/>
    </source>
</evidence>
<dbReference type="PANTHER" id="PTHR46553">
    <property type="entry name" value="ADENINE NUCLEOTIDE ALPHA HYDROLASES-LIKE SUPERFAMILY PROTEIN"/>
    <property type="match status" value="1"/>
</dbReference>
<dbReference type="InterPro" id="IPR006015">
    <property type="entry name" value="Universal_stress_UspA"/>
</dbReference>
<dbReference type="EMBL" id="JBHUKR010000006">
    <property type="protein sequence ID" value="MFD2417093.1"/>
    <property type="molecule type" value="Genomic_DNA"/>
</dbReference>
<feature type="domain" description="UspA" evidence="2">
    <location>
        <begin position="5"/>
        <end position="139"/>
    </location>
</feature>
<dbReference type="PANTHER" id="PTHR46553:SF3">
    <property type="entry name" value="ADENINE NUCLEOTIDE ALPHA HYDROLASES-LIKE SUPERFAMILY PROTEIN"/>
    <property type="match status" value="1"/>
</dbReference>
<reference evidence="4" key="1">
    <citation type="journal article" date="2019" name="Int. J. Syst. Evol. Microbiol.">
        <title>The Global Catalogue of Microorganisms (GCM) 10K type strain sequencing project: providing services to taxonomists for standard genome sequencing and annotation.</title>
        <authorList>
            <consortium name="The Broad Institute Genomics Platform"/>
            <consortium name="The Broad Institute Genome Sequencing Center for Infectious Disease"/>
            <person name="Wu L."/>
            <person name="Ma J."/>
        </authorList>
    </citation>
    <scope>NUCLEOTIDE SEQUENCE [LARGE SCALE GENOMIC DNA]</scope>
    <source>
        <strain evidence="4">CGMCC 4.7645</strain>
    </source>
</reference>
<gene>
    <name evidence="3" type="ORF">ACFSXZ_12240</name>
</gene>
<dbReference type="RefSeq" id="WP_378264476.1">
    <property type="nucleotide sequence ID" value="NZ_JBHUKR010000006.1"/>
</dbReference>
<evidence type="ECO:0000256" key="1">
    <source>
        <dbReference type="ARBA" id="ARBA00008791"/>
    </source>
</evidence>
<keyword evidence="4" id="KW-1185">Reference proteome</keyword>
<dbReference type="Proteomes" id="UP001597417">
    <property type="component" value="Unassembled WGS sequence"/>
</dbReference>
<dbReference type="InterPro" id="IPR006016">
    <property type="entry name" value="UspA"/>
</dbReference>
<evidence type="ECO:0000259" key="2">
    <source>
        <dbReference type="Pfam" id="PF00582"/>
    </source>
</evidence>
<dbReference type="CDD" id="cd00293">
    <property type="entry name" value="USP-like"/>
    <property type="match status" value="1"/>
</dbReference>
<dbReference type="PRINTS" id="PR01438">
    <property type="entry name" value="UNVRSLSTRESS"/>
</dbReference>
<dbReference type="SUPFAM" id="SSF52402">
    <property type="entry name" value="Adenine nucleotide alpha hydrolases-like"/>
    <property type="match status" value="1"/>
</dbReference>
<proteinExistence type="inferred from homology"/>
<dbReference type="Gene3D" id="3.40.50.620">
    <property type="entry name" value="HUPs"/>
    <property type="match status" value="1"/>
</dbReference>
<comment type="caution">
    <text evidence="3">The sequence shown here is derived from an EMBL/GenBank/DDBJ whole genome shotgun (WGS) entry which is preliminary data.</text>
</comment>
<dbReference type="Pfam" id="PF00582">
    <property type="entry name" value="Usp"/>
    <property type="match status" value="1"/>
</dbReference>
<accession>A0ABW5FPX5</accession>
<name>A0ABW5FPX5_9PSEU</name>
<organism evidence="3 4">
    <name type="scientific">Amycolatopsis pigmentata</name>
    <dbReference type="NCBI Taxonomy" id="450801"/>
    <lineage>
        <taxon>Bacteria</taxon>
        <taxon>Bacillati</taxon>
        <taxon>Actinomycetota</taxon>
        <taxon>Actinomycetes</taxon>
        <taxon>Pseudonocardiales</taxon>
        <taxon>Pseudonocardiaceae</taxon>
        <taxon>Amycolatopsis</taxon>
    </lineage>
</organism>
<sequence length="157" mass="15938">MNGAPIVVGVDGSPVSLAALSWAVEEAAVSGREVRAVAAWTYTPALEPGGVVMPVDEMAAAHQRTLETLIGKVTGPDPGAVVRPDLVEGEPVDVLLEAAKGASMLVLGSHGHGRLMTVLLGSVSARCVRQADCPVVIIPARTAGEGDAAQVFGAPTR</sequence>
<protein>
    <submittedName>
        <fullName evidence="3">Universal stress protein</fullName>
    </submittedName>
</protein>
<evidence type="ECO:0000313" key="3">
    <source>
        <dbReference type="EMBL" id="MFD2417093.1"/>
    </source>
</evidence>
<comment type="similarity">
    <text evidence="1">Belongs to the universal stress protein A family.</text>
</comment>
<dbReference type="InterPro" id="IPR014729">
    <property type="entry name" value="Rossmann-like_a/b/a_fold"/>
</dbReference>